<dbReference type="SUPFAM" id="SSF75169">
    <property type="entry name" value="DsrEFH-like"/>
    <property type="match status" value="1"/>
</dbReference>
<dbReference type="RefSeq" id="WP_252673102.1">
    <property type="nucleotide sequence ID" value="NZ_CP099547.1"/>
</dbReference>
<keyword evidence="2" id="KW-1185">Reference proteome</keyword>
<dbReference type="InterPro" id="IPR003787">
    <property type="entry name" value="Sulphur_relay_DsrE/F-like"/>
</dbReference>
<organism evidence="1 2">
    <name type="scientific">Arcanobacterium pinnipediorum</name>
    <dbReference type="NCBI Taxonomy" id="1503041"/>
    <lineage>
        <taxon>Bacteria</taxon>
        <taxon>Bacillati</taxon>
        <taxon>Actinomycetota</taxon>
        <taxon>Actinomycetes</taxon>
        <taxon>Actinomycetales</taxon>
        <taxon>Actinomycetaceae</taxon>
        <taxon>Arcanobacterium</taxon>
    </lineage>
</organism>
<dbReference type="PANTHER" id="PTHR37691:SF1">
    <property type="entry name" value="BLR3518 PROTEIN"/>
    <property type="match status" value="1"/>
</dbReference>
<dbReference type="Gene3D" id="3.40.1260.10">
    <property type="entry name" value="DsrEFH-like"/>
    <property type="match status" value="1"/>
</dbReference>
<dbReference type="EMBL" id="CP099547">
    <property type="protein sequence ID" value="USR79228.1"/>
    <property type="molecule type" value="Genomic_DNA"/>
</dbReference>
<sequence length="116" mass="12907">MPEIKLVFHVNENDRWPFAIRSVDNVLTNSTTPGTNITVVANGASVRSFSQLDVEPHRMSRIKDLSDKGVHFLICNIALEQRQIKPDMVPDFCTVVPAGIVEIAKLQAEGYGYVKP</sequence>
<reference evidence="1" key="1">
    <citation type="submission" date="2022-06" db="EMBL/GenBank/DDBJ databases">
        <title>Complete Genome Sequence of Arcanobacterium pinnipediorum strain DSM 28752 isolated from a harbour seal.</title>
        <authorList>
            <person name="Borowiak M."/>
            <person name="Kreitlow A."/>
            <person name="Alssahen M."/>
            <person name="Malorny B."/>
            <person name="Laemmler C."/>
            <person name="Prenger-Berninghoff E."/>
            <person name="Siebert U."/>
            <person name="Ploetz M."/>
            <person name="Abdulmawjood A."/>
        </authorList>
    </citation>
    <scope>NUCLEOTIDE SEQUENCE</scope>
    <source>
        <strain evidence="1">DSM 28752</strain>
    </source>
</reference>
<evidence type="ECO:0000313" key="2">
    <source>
        <dbReference type="Proteomes" id="UP001056109"/>
    </source>
</evidence>
<accession>A0ABY5AH30</accession>
<dbReference type="PANTHER" id="PTHR37691">
    <property type="entry name" value="BLR3518 PROTEIN"/>
    <property type="match status" value="1"/>
</dbReference>
<dbReference type="Proteomes" id="UP001056109">
    <property type="component" value="Chromosome"/>
</dbReference>
<gene>
    <name evidence="1" type="ORF">NG665_07570</name>
</gene>
<dbReference type="Pfam" id="PF02635">
    <property type="entry name" value="DsrE"/>
    <property type="match status" value="1"/>
</dbReference>
<evidence type="ECO:0000313" key="1">
    <source>
        <dbReference type="EMBL" id="USR79228.1"/>
    </source>
</evidence>
<name>A0ABY5AH30_9ACTO</name>
<protein>
    <submittedName>
        <fullName evidence="1">DsrE family protein</fullName>
    </submittedName>
</protein>
<proteinExistence type="predicted"/>
<dbReference type="InterPro" id="IPR027396">
    <property type="entry name" value="DsrEFH-like"/>
</dbReference>